<evidence type="ECO:0000313" key="3">
    <source>
        <dbReference type="Proteomes" id="UP000094444"/>
    </source>
</evidence>
<evidence type="ECO:0000313" key="2">
    <source>
        <dbReference type="EMBL" id="POS72185.1"/>
    </source>
</evidence>
<dbReference type="Proteomes" id="UP000094444">
    <property type="component" value="Unassembled WGS sequence"/>
</dbReference>
<feature type="compositionally biased region" description="Low complexity" evidence="1">
    <location>
        <begin position="268"/>
        <end position="292"/>
    </location>
</feature>
<organism evidence="2 3">
    <name type="scientific">Diaporthe helianthi</name>
    <dbReference type="NCBI Taxonomy" id="158607"/>
    <lineage>
        <taxon>Eukaryota</taxon>
        <taxon>Fungi</taxon>
        <taxon>Dikarya</taxon>
        <taxon>Ascomycota</taxon>
        <taxon>Pezizomycotina</taxon>
        <taxon>Sordariomycetes</taxon>
        <taxon>Sordariomycetidae</taxon>
        <taxon>Diaporthales</taxon>
        <taxon>Diaporthaceae</taxon>
        <taxon>Diaporthe</taxon>
    </lineage>
</organism>
<reference evidence="2" key="1">
    <citation type="submission" date="2017-09" db="EMBL/GenBank/DDBJ databases">
        <title>Polyketide synthases of a Diaporthe helianthi virulent isolate.</title>
        <authorList>
            <person name="Baroncelli R."/>
        </authorList>
    </citation>
    <scope>NUCLEOTIDE SEQUENCE [LARGE SCALE GENOMIC DNA]</scope>
    <source>
        <strain evidence="2">7/96</strain>
    </source>
</reference>
<keyword evidence="3" id="KW-1185">Reference proteome</keyword>
<dbReference type="OrthoDB" id="5427833at2759"/>
<gene>
    <name evidence="2" type="ORF">DHEL01_v209422</name>
</gene>
<name>A0A2P5HPP3_DIAHE</name>
<comment type="caution">
    <text evidence="2">The sequence shown here is derived from an EMBL/GenBank/DDBJ whole genome shotgun (WGS) entry which is preliminary data.</text>
</comment>
<feature type="region of interest" description="Disordered" evidence="1">
    <location>
        <begin position="217"/>
        <end position="312"/>
    </location>
</feature>
<dbReference type="EMBL" id="MAVT02001063">
    <property type="protein sequence ID" value="POS72185.1"/>
    <property type="molecule type" value="Genomic_DNA"/>
</dbReference>
<evidence type="ECO:0000256" key="1">
    <source>
        <dbReference type="SAM" id="MobiDB-lite"/>
    </source>
</evidence>
<protein>
    <submittedName>
        <fullName evidence="2">Uncharacterized protein</fullName>
    </submittedName>
</protein>
<proteinExistence type="predicted"/>
<dbReference type="AlphaFoldDB" id="A0A2P5HPP3"/>
<feature type="compositionally biased region" description="Gly residues" evidence="1">
    <location>
        <begin position="300"/>
        <end position="310"/>
    </location>
</feature>
<dbReference type="InParanoid" id="A0A2P5HPP3"/>
<accession>A0A2P5HPP3</accession>
<sequence>MALGPIFWDGIQFGSMTTSFTKILSWESGQARAARRMAAHARARRRRQPSRLWGLAAMVSTATAVSLNDLQPIANGVLPTICNMAYNAPFTGCTQADFASGERCSITCRDGIRTIEDVVDMVCEDVSSTRDSVLDFAQRGVLLLHTCDGDGDDITLAQTTSTTARTTTSIPPPPTIIAPPPTTSIAAPPTVAPSTPIIFTPPVLSSTSRTIGSFTIIPTPEPPPTSSTLVVPPIQSTHTATSVPTTVIPPLPTTSATTSQLSPPPPSDTQTSFQTSTQSSSTRTTSATAEPSPQDDGDGQDQGRGRGGGSPFDVQVSLSTRLCCANLALYLTVGATLLGVIGR</sequence>
<dbReference type="STRING" id="158607.A0A2P5HPP3"/>